<dbReference type="AlphaFoldDB" id="A0AAV4GW31"/>
<comment type="caution">
    <text evidence="1">The sequence shown here is derived from an EMBL/GenBank/DDBJ whole genome shotgun (WGS) entry which is preliminary data.</text>
</comment>
<dbReference type="EMBL" id="BMAT01005181">
    <property type="protein sequence ID" value="GFR88746.1"/>
    <property type="molecule type" value="Genomic_DNA"/>
</dbReference>
<dbReference type="Proteomes" id="UP000762676">
    <property type="component" value="Unassembled WGS sequence"/>
</dbReference>
<accession>A0AAV4GW31</accession>
<protein>
    <submittedName>
        <fullName evidence="1">Endonuclease domain of the non-LTR retrotransposon LINE-1</fullName>
    </submittedName>
</protein>
<name>A0AAV4GW31_9GAST</name>
<evidence type="ECO:0000313" key="1">
    <source>
        <dbReference type="EMBL" id="GFR88746.1"/>
    </source>
</evidence>
<keyword evidence="1" id="KW-0255">Endonuclease</keyword>
<keyword evidence="1" id="KW-0540">Nuclease</keyword>
<proteinExistence type="predicted"/>
<sequence length="126" mass="14420">MERDSLQPLPYSAISNNKLVYTSTILKTLRPNNPRPPAVDISFLKVRKRGRKGGIKVKHQRRGFKPFLPCVVTGNVRSLQNKTDELYSLCRFNANYRQASIITLTETWLHDNIPSSTCDVENFTLI</sequence>
<evidence type="ECO:0000313" key="2">
    <source>
        <dbReference type="Proteomes" id="UP000762676"/>
    </source>
</evidence>
<keyword evidence="1" id="KW-0378">Hydrolase</keyword>
<organism evidence="1 2">
    <name type="scientific">Elysia marginata</name>
    <dbReference type="NCBI Taxonomy" id="1093978"/>
    <lineage>
        <taxon>Eukaryota</taxon>
        <taxon>Metazoa</taxon>
        <taxon>Spiralia</taxon>
        <taxon>Lophotrochozoa</taxon>
        <taxon>Mollusca</taxon>
        <taxon>Gastropoda</taxon>
        <taxon>Heterobranchia</taxon>
        <taxon>Euthyneura</taxon>
        <taxon>Panpulmonata</taxon>
        <taxon>Sacoglossa</taxon>
        <taxon>Placobranchoidea</taxon>
        <taxon>Plakobranchidae</taxon>
        <taxon>Elysia</taxon>
    </lineage>
</organism>
<reference evidence="1 2" key="1">
    <citation type="journal article" date="2021" name="Elife">
        <title>Chloroplast acquisition without the gene transfer in kleptoplastic sea slugs, Plakobranchus ocellatus.</title>
        <authorList>
            <person name="Maeda T."/>
            <person name="Takahashi S."/>
            <person name="Yoshida T."/>
            <person name="Shimamura S."/>
            <person name="Takaki Y."/>
            <person name="Nagai Y."/>
            <person name="Toyoda A."/>
            <person name="Suzuki Y."/>
            <person name="Arimoto A."/>
            <person name="Ishii H."/>
            <person name="Satoh N."/>
            <person name="Nishiyama T."/>
            <person name="Hasebe M."/>
            <person name="Maruyama T."/>
            <person name="Minagawa J."/>
            <person name="Obokata J."/>
            <person name="Shigenobu S."/>
        </authorList>
    </citation>
    <scope>NUCLEOTIDE SEQUENCE [LARGE SCALE GENOMIC DNA]</scope>
</reference>
<keyword evidence="2" id="KW-1185">Reference proteome</keyword>
<gene>
    <name evidence="1" type="ORF">ElyMa_002525900</name>
</gene>
<dbReference type="GO" id="GO:0004519">
    <property type="term" value="F:endonuclease activity"/>
    <property type="evidence" value="ECO:0007669"/>
    <property type="project" value="UniProtKB-KW"/>
</dbReference>